<accession>A0A5J4UU08</accession>
<gene>
    <name evidence="1" type="ORF">EZS28_030890</name>
</gene>
<evidence type="ECO:0000313" key="2">
    <source>
        <dbReference type="Proteomes" id="UP000324800"/>
    </source>
</evidence>
<dbReference type="SUPFAM" id="SSF48371">
    <property type="entry name" value="ARM repeat"/>
    <property type="match status" value="1"/>
</dbReference>
<evidence type="ECO:0008006" key="3">
    <source>
        <dbReference type="Google" id="ProtNLM"/>
    </source>
</evidence>
<comment type="caution">
    <text evidence="1">The sequence shown here is derived from an EMBL/GenBank/DDBJ whole genome shotgun (WGS) entry which is preliminary data.</text>
</comment>
<dbReference type="InterPro" id="IPR011989">
    <property type="entry name" value="ARM-like"/>
</dbReference>
<dbReference type="EMBL" id="SNRW01012622">
    <property type="protein sequence ID" value="KAA6373582.1"/>
    <property type="molecule type" value="Genomic_DNA"/>
</dbReference>
<dbReference type="InterPro" id="IPR016024">
    <property type="entry name" value="ARM-type_fold"/>
</dbReference>
<name>A0A5J4UU08_9EUKA</name>
<dbReference type="Gene3D" id="1.25.10.10">
    <property type="entry name" value="Leucine-rich Repeat Variant"/>
    <property type="match status" value="1"/>
</dbReference>
<reference evidence="1 2" key="1">
    <citation type="submission" date="2019-03" db="EMBL/GenBank/DDBJ databases">
        <title>Single cell metagenomics reveals metabolic interactions within the superorganism composed of flagellate Streblomastix strix and complex community of Bacteroidetes bacteria on its surface.</title>
        <authorList>
            <person name="Treitli S.C."/>
            <person name="Kolisko M."/>
            <person name="Husnik F."/>
            <person name="Keeling P."/>
            <person name="Hampl V."/>
        </authorList>
    </citation>
    <scope>NUCLEOTIDE SEQUENCE [LARGE SCALE GENOMIC DNA]</scope>
    <source>
        <strain evidence="1">ST1C</strain>
    </source>
</reference>
<protein>
    <recommendedName>
        <fullName evidence="3">Armadillo-type fold</fullName>
    </recommendedName>
</protein>
<dbReference type="Proteomes" id="UP000324800">
    <property type="component" value="Unassembled WGS sequence"/>
</dbReference>
<proteinExistence type="predicted"/>
<evidence type="ECO:0000313" key="1">
    <source>
        <dbReference type="EMBL" id="KAA6373582.1"/>
    </source>
</evidence>
<organism evidence="1 2">
    <name type="scientific">Streblomastix strix</name>
    <dbReference type="NCBI Taxonomy" id="222440"/>
    <lineage>
        <taxon>Eukaryota</taxon>
        <taxon>Metamonada</taxon>
        <taxon>Preaxostyla</taxon>
        <taxon>Oxymonadida</taxon>
        <taxon>Streblomastigidae</taxon>
        <taxon>Streblomastix</taxon>
    </lineage>
</organism>
<dbReference type="AlphaFoldDB" id="A0A5J4UU08"/>
<sequence length="426" mass="48534">MDNINELQPVAQEVQGQEDATNIEVHQQQIQFLGQLAVIKTQNENKPLSDREEKFNFFIFGKLASILEWARDKPQDIARPVQDAICQVLNLLLEGKKEKVNNALKSKIVKEIKALVDEILPVDEILSFHLLGIDYIFQLCSNLDYKNLYKKRFDQSIIRILKSTNSEVVETAVEIILYIILDGMKSFDDDQLPLFLNALEHDGIVNALYEDVLIKLGTSEKARNQAAISIGRLYEKTNIPQKYTNAVITQMKKGANSGIKGIQIGSLSTLSSLSQNENNFALIYSDDFQNDLMLLLSSDDNDMLEKSLQQTDIQYMNVSEEIKQQLFSDSPIEKIQSQTKIIDPEIQQCALKLYSWIKRRKEMQQLSALKKQIQIKPSDNRDQLVEQGAFNQICAVLREGIKGEDEYSGVVLFGFKVASLFLKYNK</sequence>